<keyword evidence="5 12" id="KW-0436">Ligase</keyword>
<dbReference type="GO" id="GO:0004817">
    <property type="term" value="F:cysteine-tRNA ligase activity"/>
    <property type="evidence" value="ECO:0007669"/>
    <property type="project" value="UniProtKB-UniRule"/>
</dbReference>
<feature type="domain" description="Cysteinyl-tRNA synthetase class Ia DALR" evidence="13">
    <location>
        <begin position="351"/>
        <end position="411"/>
    </location>
</feature>
<dbReference type="AlphaFoldDB" id="A0A2A4T6I1"/>
<evidence type="ECO:0000256" key="11">
    <source>
        <dbReference type="ARBA" id="ARBA00023146"/>
    </source>
</evidence>
<dbReference type="GO" id="GO:0005829">
    <property type="term" value="C:cytosol"/>
    <property type="evidence" value="ECO:0007669"/>
    <property type="project" value="TreeGrafter"/>
</dbReference>
<dbReference type="CDD" id="cd00672">
    <property type="entry name" value="CysRS_core"/>
    <property type="match status" value="1"/>
</dbReference>
<comment type="caution">
    <text evidence="14">The sequence shown here is derived from an EMBL/GenBank/DDBJ whole genome shotgun (WGS) entry which is preliminary data.</text>
</comment>
<dbReference type="InterPro" id="IPR015273">
    <property type="entry name" value="Cys-tRNA-synt_Ia_DALR"/>
</dbReference>
<dbReference type="SUPFAM" id="SSF47323">
    <property type="entry name" value="Anticodon-binding domain of a subclass of class I aminoacyl-tRNA synthetases"/>
    <property type="match status" value="1"/>
</dbReference>
<dbReference type="InterPro" id="IPR024909">
    <property type="entry name" value="Cys-tRNA/MSH_ligase"/>
</dbReference>
<dbReference type="InterPro" id="IPR014729">
    <property type="entry name" value="Rossmann-like_a/b/a_fold"/>
</dbReference>
<keyword evidence="9 12" id="KW-0067">ATP-binding</keyword>
<dbReference type="SUPFAM" id="SSF52374">
    <property type="entry name" value="Nucleotidylyl transferase"/>
    <property type="match status" value="1"/>
</dbReference>
<gene>
    <name evidence="12" type="primary">cysS</name>
    <name evidence="14" type="ORF">COB67_04510</name>
</gene>
<feature type="binding site" evidence="12">
    <location>
        <position position="234"/>
    </location>
    <ligand>
        <name>Zn(2+)</name>
        <dbReference type="ChEBI" id="CHEBI:29105"/>
    </ligand>
</feature>
<evidence type="ECO:0000256" key="3">
    <source>
        <dbReference type="ARBA" id="ARBA00011245"/>
    </source>
</evidence>
<dbReference type="Pfam" id="PF09190">
    <property type="entry name" value="DALR_2"/>
    <property type="match status" value="1"/>
</dbReference>
<dbReference type="InterPro" id="IPR032678">
    <property type="entry name" value="tRNA-synt_1_cat_dom"/>
</dbReference>
<evidence type="ECO:0000313" key="14">
    <source>
        <dbReference type="EMBL" id="PCI29250.1"/>
    </source>
</evidence>
<comment type="similarity">
    <text evidence="2 12">Belongs to the class-I aminoacyl-tRNA synthetase family.</text>
</comment>
<keyword evidence="8 12" id="KW-0862">Zinc</keyword>
<dbReference type="SMART" id="SM00840">
    <property type="entry name" value="DALR_2"/>
    <property type="match status" value="1"/>
</dbReference>
<evidence type="ECO:0000256" key="10">
    <source>
        <dbReference type="ARBA" id="ARBA00022917"/>
    </source>
</evidence>
<dbReference type="Gene3D" id="1.20.120.1910">
    <property type="entry name" value="Cysteine-tRNA ligase, C-terminal anti-codon recognition domain"/>
    <property type="match status" value="1"/>
</dbReference>
<keyword evidence="4 12" id="KW-0963">Cytoplasm</keyword>
<comment type="catalytic activity">
    <reaction evidence="12">
        <text>tRNA(Cys) + L-cysteine + ATP = L-cysteinyl-tRNA(Cys) + AMP + diphosphate</text>
        <dbReference type="Rhea" id="RHEA:17773"/>
        <dbReference type="Rhea" id="RHEA-COMP:9661"/>
        <dbReference type="Rhea" id="RHEA-COMP:9679"/>
        <dbReference type="ChEBI" id="CHEBI:30616"/>
        <dbReference type="ChEBI" id="CHEBI:33019"/>
        <dbReference type="ChEBI" id="CHEBI:35235"/>
        <dbReference type="ChEBI" id="CHEBI:78442"/>
        <dbReference type="ChEBI" id="CHEBI:78517"/>
        <dbReference type="ChEBI" id="CHEBI:456215"/>
        <dbReference type="EC" id="6.1.1.16"/>
    </reaction>
</comment>
<feature type="short sequence motif" description="'HIGH' region" evidence="12">
    <location>
        <begin position="31"/>
        <end position="41"/>
    </location>
</feature>
<evidence type="ECO:0000313" key="15">
    <source>
        <dbReference type="Proteomes" id="UP000218113"/>
    </source>
</evidence>
<dbReference type="GO" id="GO:0008270">
    <property type="term" value="F:zinc ion binding"/>
    <property type="evidence" value="ECO:0007669"/>
    <property type="project" value="UniProtKB-UniRule"/>
</dbReference>
<evidence type="ECO:0000256" key="12">
    <source>
        <dbReference type="HAMAP-Rule" id="MF_00041"/>
    </source>
</evidence>
<dbReference type="HAMAP" id="MF_00041">
    <property type="entry name" value="Cys_tRNA_synth"/>
    <property type="match status" value="1"/>
</dbReference>
<dbReference type="NCBIfam" id="TIGR00435">
    <property type="entry name" value="cysS"/>
    <property type="match status" value="1"/>
</dbReference>
<dbReference type="Proteomes" id="UP000218113">
    <property type="component" value="Unassembled WGS sequence"/>
</dbReference>
<keyword evidence="11 12" id="KW-0030">Aminoacyl-tRNA synthetase</keyword>
<accession>A0A2A4T6I1</accession>
<dbReference type="PANTHER" id="PTHR10890">
    <property type="entry name" value="CYSTEINYL-TRNA SYNTHETASE"/>
    <property type="match status" value="1"/>
</dbReference>
<name>A0A2A4T6I1_9DELT</name>
<evidence type="ECO:0000259" key="13">
    <source>
        <dbReference type="SMART" id="SM00840"/>
    </source>
</evidence>
<feature type="binding site" evidence="12">
    <location>
        <position position="238"/>
    </location>
    <ligand>
        <name>Zn(2+)</name>
        <dbReference type="ChEBI" id="CHEBI:29105"/>
    </ligand>
</feature>
<comment type="subunit">
    <text evidence="3 12">Monomer.</text>
</comment>
<dbReference type="GO" id="GO:0006423">
    <property type="term" value="P:cysteinyl-tRNA aminoacylation"/>
    <property type="evidence" value="ECO:0007669"/>
    <property type="project" value="UniProtKB-UniRule"/>
</dbReference>
<dbReference type="InterPro" id="IPR009080">
    <property type="entry name" value="tRNAsynth_Ia_anticodon-bd"/>
</dbReference>
<evidence type="ECO:0000256" key="7">
    <source>
        <dbReference type="ARBA" id="ARBA00022741"/>
    </source>
</evidence>
<dbReference type="InterPro" id="IPR015803">
    <property type="entry name" value="Cys-tRNA-ligase"/>
</dbReference>
<dbReference type="Gene3D" id="3.40.50.620">
    <property type="entry name" value="HUPs"/>
    <property type="match status" value="1"/>
</dbReference>
<evidence type="ECO:0000256" key="1">
    <source>
        <dbReference type="ARBA" id="ARBA00004496"/>
    </source>
</evidence>
<dbReference type="EC" id="6.1.1.16" evidence="12"/>
<evidence type="ECO:0000256" key="2">
    <source>
        <dbReference type="ARBA" id="ARBA00005594"/>
    </source>
</evidence>
<feature type="short sequence motif" description="'KMSKS' region" evidence="12">
    <location>
        <begin position="266"/>
        <end position="270"/>
    </location>
</feature>
<evidence type="ECO:0000256" key="4">
    <source>
        <dbReference type="ARBA" id="ARBA00022490"/>
    </source>
</evidence>
<dbReference type="InterPro" id="IPR056411">
    <property type="entry name" value="CysS_C"/>
</dbReference>
<dbReference type="Pfam" id="PF23493">
    <property type="entry name" value="CysS_C"/>
    <property type="match status" value="1"/>
</dbReference>
<evidence type="ECO:0000256" key="8">
    <source>
        <dbReference type="ARBA" id="ARBA00022833"/>
    </source>
</evidence>
<dbReference type="FunFam" id="3.40.50.620:FF:000009">
    <property type="entry name" value="Cysteine--tRNA ligase"/>
    <property type="match status" value="1"/>
</dbReference>
<proteinExistence type="inferred from homology"/>
<sequence>MMIKFYNTLTNQKEEFKPIEAGKVKIYTCGVTVYDRCHLGHARGGINFDVLCRFLRASGYEVTYAKNYTDIDDKIIDRANERGMSTKELAEENIRIHDEDMASVGINPPDIAPKATEHIPEIIEMIESLIAKEFAYAVDGNVFFRVRRFDEYGKLSGKNIDDLISGSRVEVDKRKEDALDFALWKASKAGEPAWESPWGEGRPGWHIECSAMSKKYLGETFDIHAGGSDLVFPHHENEIAQSECTHAKPYVNYWLHNGMVNIEHQKMSKSLGNFATIADLVKKFHPELIRFFVLSSQYRQPVDFSEKSVESSVEGLDRIYGALEKFELKYGREKALALPGGHSQIANHQHHFMEAMADDLNTPQALAILFELTKMLNLVQEDEERAAVIYKVLIELGEMLGLFQVPAVDWFKTPRIRHEGDDALSDADIDALIAARKEARAAKDWARADEVRDQLADASIQIEDRDGQTYWKRK</sequence>
<keyword evidence="10 12" id="KW-0648">Protein biosynthesis</keyword>
<keyword evidence="6 12" id="KW-0479">Metal-binding</keyword>
<dbReference type="EMBL" id="NVSR01000017">
    <property type="protein sequence ID" value="PCI29250.1"/>
    <property type="molecule type" value="Genomic_DNA"/>
</dbReference>
<evidence type="ECO:0000256" key="9">
    <source>
        <dbReference type="ARBA" id="ARBA00022840"/>
    </source>
</evidence>
<dbReference type="Pfam" id="PF01406">
    <property type="entry name" value="tRNA-synt_1e"/>
    <property type="match status" value="1"/>
</dbReference>
<feature type="binding site" evidence="12">
    <location>
        <position position="269"/>
    </location>
    <ligand>
        <name>ATP</name>
        <dbReference type="ChEBI" id="CHEBI:30616"/>
    </ligand>
</feature>
<comment type="subcellular location">
    <subcellularLocation>
        <location evidence="1 12">Cytoplasm</location>
    </subcellularLocation>
</comment>
<dbReference type="PANTHER" id="PTHR10890:SF3">
    <property type="entry name" value="CYSTEINE--TRNA LIGASE, CYTOPLASMIC"/>
    <property type="match status" value="1"/>
</dbReference>
<protein>
    <recommendedName>
        <fullName evidence="12">Cysteine--tRNA ligase</fullName>
        <ecNumber evidence="12">6.1.1.16</ecNumber>
    </recommendedName>
    <alternativeName>
        <fullName evidence="12">Cysteinyl-tRNA synthetase</fullName>
        <shortName evidence="12">CysRS</shortName>
    </alternativeName>
</protein>
<evidence type="ECO:0000256" key="5">
    <source>
        <dbReference type="ARBA" id="ARBA00022598"/>
    </source>
</evidence>
<comment type="cofactor">
    <cofactor evidence="12">
        <name>Zn(2+)</name>
        <dbReference type="ChEBI" id="CHEBI:29105"/>
    </cofactor>
    <text evidence="12">Binds 1 zinc ion per subunit.</text>
</comment>
<feature type="binding site" evidence="12">
    <location>
        <position position="209"/>
    </location>
    <ligand>
        <name>Zn(2+)</name>
        <dbReference type="ChEBI" id="CHEBI:29105"/>
    </ligand>
</feature>
<dbReference type="PRINTS" id="PR00983">
    <property type="entry name" value="TRNASYNTHCYS"/>
</dbReference>
<dbReference type="GO" id="GO:0005524">
    <property type="term" value="F:ATP binding"/>
    <property type="evidence" value="ECO:0007669"/>
    <property type="project" value="UniProtKB-UniRule"/>
</dbReference>
<evidence type="ECO:0000256" key="6">
    <source>
        <dbReference type="ARBA" id="ARBA00022723"/>
    </source>
</evidence>
<feature type="binding site" evidence="12">
    <location>
        <position position="29"/>
    </location>
    <ligand>
        <name>Zn(2+)</name>
        <dbReference type="ChEBI" id="CHEBI:29105"/>
    </ligand>
</feature>
<keyword evidence="7 12" id="KW-0547">Nucleotide-binding</keyword>
<reference evidence="15" key="1">
    <citation type="submission" date="2017-08" db="EMBL/GenBank/DDBJ databases">
        <title>A dynamic microbial community with high functional redundancy inhabits the cold, oxic subseafloor aquifer.</title>
        <authorList>
            <person name="Tully B.J."/>
            <person name="Wheat C.G."/>
            <person name="Glazer B.T."/>
            <person name="Huber J.A."/>
        </authorList>
    </citation>
    <scope>NUCLEOTIDE SEQUENCE [LARGE SCALE GENOMIC DNA]</scope>
</reference>
<organism evidence="14 15">
    <name type="scientific">SAR324 cluster bacterium</name>
    <dbReference type="NCBI Taxonomy" id="2024889"/>
    <lineage>
        <taxon>Bacteria</taxon>
        <taxon>Deltaproteobacteria</taxon>
        <taxon>SAR324 cluster</taxon>
    </lineage>
</organism>